<evidence type="ECO:0000313" key="1">
    <source>
        <dbReference type="EMBL" id="RKR88355.1"/>
    </source>
</evidence>
<gene>
    <name evidence="1" type="ORF">BDK92_2671</name>
</gene>
<proteinExistence type="predicted"/>
<keyword evidence="2" id="KW-1185">Reference proteome</keyword>
<organism evidence="1 2">
    <name type="scientific">Micromonospora pisi</name>
    <dbReference type="NCBI Taxonomy" id="589240"/>
    <lineage>
        <taxon>Bacteria</taxon>
        <taxon>Bacillati</taxon>
        <taxon>Actinomycetota</taxon>
        <taxon>Actinomycetes</taxon>
        <taxon>Micromonosporales</taxon>
        <taxon>Micromonosporaceae</taxon>
        <taxon>Micromonospora</taxon>
    </lineage>
</organism>
<evidence type="ECO:0000313" key="2">
    <source>
        <dbReference type="Proteomes" id="UP000277671"/>
    </source>
</evidence>
<sequence length="31" mass="3546">MEGGAERVRGYLFRPTPVAGVSVEWVSWPRR</sequence>
<name>A0A495JHX3_9ACTN</name>
<dbReference type="Proteomes" id="UP000277671">
    <property type="component" value="Unassembled WGS sequence"/>
</dbReference>
<protein>
    <submittedName>
        <fullName evidence="1">Uncharacterized protein</fullName>
    </submittedName>
</protein>
<comment type="caution">
    <text evidence="1">The sequence shown here is derived from an EMBL/GenBank/DDBJ whole genome shotgun (WGS) entry which is preliminary data.</text>
</comment>
<dbReference type="EMBL" id="RBKT01000001">
    <property type="protein sequence ID" value="RKR88355.1"/>
    <property type="molecule type" value="Genomic_DNA"/>
</dbReference>
<accession>A0A495JHX3</accession>
<dbReference type="AlphaFoldDB" id="A0A495JHX3"/>
<reference evidence="1 2" key="1">
    <citation type="submission" date="2018-10" db="EMBL/GenBank/DDBJ databases">
        <title>Sequencing the genomes of 1000 actinobacteria strains.</title>
        <authorList>
            <person name="Klenk H.-P."/>
        </authorList>
    </citation>
    <scope>NUCLEOTIDE SEQUENCE [LARGE SCALE GENOMIC DNA]</scope>
    <source>
        <strain evidence="1 2">DSM 45175</strain>
    </source>
</reference>